<dbReference type="AlphaFoldDB" id="A0A4C1T5B1"/>
<evidence type="ECO:0000313" key="2">
    <source>
        <dbReference type="Proteomes" id="UP000299102"/>
    </source>
</evidence>
<accession>A0A4C1T5B1</accession>
<dbReference type="Proteomes" id="UP000299102">
    <property type="component" value="Unassembled WGS sequence"/>
</dbReference>
<evidence type="ECO:0000313" key="1">
    <source>
        <dbReference type="EMBL" id="GBP08451.1"/>
    </source>
</evidence>
<proteinExistence type="predicted"/>
<name>A0A4C1T5B1_EUMVA</name>
<sequence>MKVIYKLADDENATYPHAASLVPKAMYIGDVCYSVPELYDAFQLKDQLIGLFTAGGFELLKWSRKLRKSKKTDLFYHFLYNVTLPILNHVDACASAGGLRNKYALTARSRHGQKEFKGADARLTAAAAAPPRVSHRS</sequence>
<dbReference type="EMBL" id="BGZK01000031">
    <property type="protein sequence ID" value="GBP08451.1"/>
    <property type="molecule type" value="Genomic_DNA"/>
</dbReference>
<keyword evidence="2" id="KW-1185">Reference proteome</keyword>
<organism evidence="1 2">
    <name type="scientific">Eumeta variegata</name>
    <name type="common">Bagworm moth</name>
    <name type="synonym">Eumeta japonica</name>
    <dbReference type="NCBI Taxonomy" id="151549"/>
    <lineage>
        <taxon>Eukaryota</taxon>
        <taxon>Metazoa</taxon>
        <taxon>Ecdysozoa</taxon>
        <taxon>Arthropoda</taxon>
        <taxon>Hexapoda</taxon>
        <taxon>Insecta</taxon>
        <taxon>Pterygota</taxon>
        <taxon>Neoptera</taxon>
        <taxon>Endopterygota</taxon>
        <taxon>Lepidoptera</taxon>
        <taxon>Glossata</taxon>
        <taxon>Ditrysia</taxon>
        <taxon>Tineoidea</taxon>
        <taxon>Psychidae</taxon>
        <taxon>Oiketicinae</taxon>
        <taxon>Eumeta</taxon>
    </lineage>
</organism>
<protein>
    <submittedName>
        <fullName evidence="1">Uncharacterized protein</fullName>
    </submittedName>
</protein>
<comment type="caution">
    <text evidence="1">The sequence shown here is derived from an EMBL/GenBank/DDBJ whole genome shotgun (WGS) entry which is preliminary data.</text>
</comment>
<reference evidence="1 2" key="1">
    <citation type="journal article" date="2019" name="Commun. Biol.">
        <title>The bagworm genome reveals a unique fibroin gene that provides high tensile strength.</title>
        <authorList>
            <person name="Kono N."/>
            <person name="Nakamura H."/>
            <person name="Ohtoshi R."/>
            <person name="Tomita M."/>
            <person name="Numata K."/>
            <person name="Arakawa K."/>
        </authorList>
    </citation>
    <scope>NUCLEOTIDE SEQUENCE [LARGE SCALE GENOMIC DNA]</scope>
</reference>
<gene>
    <name evidence="1" type="ORF">EVAR_77149_1</name>
</gene>